<dbReference type="AlphaFoldDB" id="A0A5E7FRW6"/>
<name>A0A5E7FRW6_PSEFL</name>
<gene>
    <name evidence="1" type="ORF">PS833_05952</name>
</gene>
<reference evidence="1 2" key="1">
    <citation type="submission" date="2019-09" db="EMBL/GenBank/DDBJ databases">
        <authorList>
            <person name="Chandra G."/>
            <person name="Truman W A."/>
        </authorList>
    </citation>
    <scope>NUCLEOTIDE SEQUENCE [LARGE SCALE GENOMIC DNA]</scope>
    <source>
        <strain evidence="1">PS833</strain>
    </source>
</reference>
<evidence type="ECO:0000313" key="2">
    <source>
        <dbReference type="Proteomes" id="UP000409037"/>
    </source>
</evidence>
<organism evidence="1 2">
    <name type="scientific">Pseudomonas fluorescens</name>
    <dbReference type="NCBI Taxonomy" id="294"/>
    <lineage>
        <taxon>Bacteria</taxon>
        <taxon>Pseudomonadati</taxon>
        <taxon>Pseudomonadota</taxon>
        <taxon>Gammaproteobacteria</taxon>
        <taxon>Pseudomonadales</taxon>
        <taxon>Pseudomonadaceae</taxon>
        <taxon>Pseudomonas</taxon>
    </lineage>
</organism>
<sequence length="30" mass="3445">MDALRPLLMCDAQRHGLRSHAERGNNQKIL</sequence>
<dbReference type="EMBL" id="CABVHU010000023">
    <property type="protein sequence ID" value="VVO42086.1"/>
    <property type="molecule type" value="Genomic_DNA"/>
</dbReference>
<protein>
    <submittedName>
        <fullName evidence="1">Uncharacterized protein</fullName>
    </submittedName>
</protein>
<proteinExistence type="predicted"/>
<dbReference type="Proteomes" id="UP000409037">
    <property type="component" value="Unassembled WGS sequence"/>
</dbReference>
<accession>A0A5E7FRW6</accession>
<evidence type="ECO:0000313" key="1">
    <source>
        <dbReference type="EMBL" id="VVO42086.1"/>
    </source>
</evidence>